<evidence type="ECO:0000256" key="2">
    <source>
        <dbReference type="SAM" id="Phobius"/>
    </source>
</evidence>
<dbReference type="InterPro" id="IPR011042">
    <property type="entry name" value="6-blade_b-propeller_TolB-like"/>
</dbReference>
<name>A0A401ZWY6_9CHLR</name>
<dbReference type="Gene3D" id="2.120.10.30">
    <property type="entry name" value="TolB, C-terminal domain"/>
    <property type="match status" value="1"/>
</dbReference>
<keyword evidence="4" id="KW-1185">Reference proteome</keyword>
<keyword evidence="2" id="KW-0812">Transmembrane</keyword>
<evidence type="ECO:0000313" key="3">
    <source>
        <dbReference type="EMBL" id="GCE11385.1"/>
    </source>
</evidence>
<accession>A0A401ZWY6</accession>
<reference evidence="4" key="1">
    <citation type="submission" date="2018-12" db="EMBL/GenBank/DDBJ databases">
        <title>Tengunoibacter tsumagoiensis gen. nov., sp. nov., Dictyobacter kobayashii sp. nov., D. alpinus sp. nov., and D. joshuensis sp. nov. and description of Dictyobacteraceae fam. nov. within the order Ktedonobacterales isolated from Tengu-no-mugimeshi.</title>
        <authorList>
            <person name="Wang C.M."/>
            <person name="Zheng Y."/>
            <person name="Sakai Y."/>
            <person name="Toyoda A."/>
            <person name="Minakuchi Y."/>
            <person name="Abe K."/>
            <person name="Yokota A."/>
            <person name="Yabe S."/>
        </authorList>
    </citation>
    <scope>NUCLEOTIDE SEQUENCE [LARGE SCALE GENOMIC DNA]</scope>
    <source>
        <strain evidence="4">Uno3</strain>
    </source>
</reference>
<evidence type="ECO:0000313" key="4">
    <source>
        <dbReference type="Proteomes" id="UP000287352"/>
    </source>
</evidence>
<feature type="compositionally biased region" description="Low complexity" evidence="1">
    <location>
        <begin position="140"/>
        <end position="165"/>
    </location>
</feature>
<evidence type="ECO:0000256" key="1">
    <source>
        <dbReference type="SAM" id="MobiDB-lite"/>
    </source>
</evidence>
<dbReference type="EMBL" id="BIFR01000001">
    <property type="protein sequence ID" value="GCE11385.1"/>
    <property type="molecule type" value="Genomic_DNA"/>
</dbReference>
<comment type="caution">
    <text evidence="3">The sequence shown here is derived from an EMBL/GenBank/DDBJ whole genome shotgun (WGS) entry which is preliminary data.</text>
</comment>
<feature type="region of interest" description="Disordered" evidence="1">
    <location>
        <begin position="139"/>
        <end position="165"/>
    </location>
</feature>
<gene>
    <name evidence="3" type="ORF">KTT_12440</name>
</gene>
<keyword evidence="2" id="KW-1133">Transmembrane helix</keyword>
<protein>
    <submittedName>
        <fullName evidence="3">Uncharacterized protein</fullName>
    </submittedName>
</protein>
<feature type="compositionally biased region" description="Polar residues" evidence="1">
    <location>
        <begin position="17"/>
        <end position="36"/>
    </location>
</feature>
<keyword evidence="2" id="KW-0472">Membrane</keyword>
<feature type="transmembrane region" description="Helical" evidence="2">
    <location>
        <begin position="107"/>
        <end position="131"/>
    </location>
</feature>
<dbReference type="RefSeq" id="WP_126579103.1">
    <property type="nucleotide sequence ID" value="NZ_BIFR01000001.1"/>
</dbReference>
<sequence length="539" mass="57925">MKDAEFQPESVEDALDQQLSEQSTSASPAPTQRMVQQLSHLYSASAAREQASLDRVRQRLQQSGHFQPIQSPNQPFQANTSSTKITHMMDYPGRRPQSMTSLSRRRLLETLVALLMVGILVGSFITVFTVLHNSSLAGKPTPTTHATPGQTATQTTPGATQTTTNQTFETTCPAASTSRAAIMPAITASAQNKLIYLTVGSAQSTTVSLNAYNTATRQSTTLFSDPRNSVINAHLSPDGKWILMVVHAVSATDTQDAIELISSNGQDRQTLYCNTDTILDAWMSPDQQTVVFSLPPSNDGGLQAFSLNAAGQVHRITAMGRVTFNAWLDNTHFVVSAHPQTISGSSPTFLIDATKQYTAASDMTIIHQTQNSCTKMTGSANPNVLYISECSISPTLTFQGPTVIRSIPVTGDLPANWPASLWVDQSGGWVTSLQQVDDKTLIFTMDGNHGGIWSVSTDGKRTAKQLYTIAAGSKELALLGDTPYSSGNVSYDGSLYSVLLNNGDAQSLNIGSLQGGDLTQIIQSDNSQHISFAIVGWSR</sequence>
<organism evidence="3 4">
    <name type="scientific">Tengunoibacter tsumagoiensis</name>
    <dbReference type="NCBI Taxonomy" id="2014871"/>
    <lineage>
        <taxon>Bacteria</taxon>
        <taxon>Bacillati</taxon>
        <taxon>Chloroflexota</taxon>
        <taxon>Ktedonobacteria</taxon>
        <taxon>Ktedonobacterales</taxon>
        <taxon>Dictyobacteraceae</taxon>
        <taxon>Tengunoibacter</taxon>
    </lineage>
</organism>
<proteinExistence type="predicted"/>
<dbReference type="AlphaFoldDB" id="A0A401ZWY6"/>
<dbReference type="SUPFAM" id="SSF69322">
    <property type="entry name" value="Tricorn protease domain 2"/>
    <property type="match status" value="1"/>
</dbReference>
<feature type="region of interest" description="Disordered" evidence="1">
    <location>
        <begin position="1"/>
        <end position="36"/>
    </location>
</feature>
<dbReference type="Proteomes" id="UP000287352">
    <property type="component" value="Unassembled WGS sequence"/>
</dbReference>